<reference evidence="2" key="3">
    <citation type="submission" date="2015-06" db="UniProtKB">
        <authorList>
            <consortium name="EnsemblMetazoa"/>
        </authorList>
    </citation>
    <scope>IDENTIFICATION</scope>
</reference>
<protein>
    <submittedName>
        <fullName evidence="1 2">Uncharacterized protein</fullName>
    </submittedName>
</protein>
<dbReference type="EMBL" id="AMQN01019189">
    <property type="status" value="NOT_ANNOTATED_CDS"/>
    <property type="molecule type" value="Genomic_DNA"/>
</dbReference>
<evidence type="ECO:0000313" key="2">
    <source>
        <dbReference type="EnsemblMetazoa" id="CapteP97145"/>
    </source>
</evidence>
<reference evidence="1 3" key="2">
    <citation type="journal article" date="2013" name="Nature">
        <title>Insights into bilaterian evolution from three spiralian genomes.</title>
        <authorList>
            <person name="Simakov O."/>
            <person name="Marletaz F."/>
            <person name="Cho S.J."/>
            <person name="Edsinger-Gonzales E."/>
            <person name="Havlak P."/>
            <person name="Hellsten U."/>
            <person name="Kuo D.H."/>
            <person name="Larsson T."/>
            <person name="Lv J."/>
            <person name="Arendt D."/>
            <person name="Savage R."/>
            <person name="Osoegawa K."/>
            <person name="de Jong P."/>
            <person name="Grimwood J."/>
            <person name="Chapman J.A."/>
            <person name="Shapiro H."/>
            <person name="Aerts A."/>
            <person name="Otillar R.P."/>
            <person name="Terry A.Y."/>
            <person name="Boore J.L."/>
            <person name="Grigoriev I.V."/>
            <person name="Lindberg D.R."/>
            <person name="Seaver E.C."/>
            <person name="Weisblat D.A."/>
            <person name="Putnam N.H."/>
            <person name="Rokhsar D.S."/>
        </authorList>
    </citation>
    <scope>NUCLEOTIDE SEQUENCE</scope>
    <source>
        <strain evidence="1 3">I ESC-2004</strain>
    </source>
</reference>
<keyword evidence="3" id="KW-1185">Reference proteome</keyword>
<dbReference type="InterPro" id="IPR043128">
    <property type="entry name" value="Rev_trsase/Diguanyl_cyclase"/>
</dbReference>
<organism evidence="1">
    <name type="scientific">Capitella teleta</name>
    <name type="common">Polychaete worm</name>
    <dbReference type="NCBI Taxonomy" id="283909"/>
    <lineage>
        <taxon>Eukaryota</taxon>
        <taxon>Metazoa</taxon>
        <taxon>Spiralia</taxon>
        <taxon>Lophotrochozoa</taxon>
        <taxon>Annelida</taxon>
        <taxon>Polychaeta</taxon>
        <taxon>Sedentaria</taxon>
        <taxon>Scolecida</taxon>
        <taxon>Capitellidae</taxon>
        <taxon>Capitella</taxon>
    </lineage>
</organism>
<evidence type="ECO:0000313" key="3">
    <source>
        <dbReference type="Proteomes" id="UP000014760"/>
    </source>
</evidence>
<gene>
    <name evidence="1" type="ORF">CAPTEDRAFT_97145</name>
</gene>
<dbReference type="AlphaFoldDB" id="R7VA30"/>
<dbReference type="EMBL" id="KB295426">
    <property type="protein sequence ID" value="ELU13171.1"/>
    <property type="molecule type" value="Genomic_DNA"/>
</dbReference>
<dbReference type="STRING" id="283909.R7VA30"/>
<dbReference type="EnsemblMetazoa" id="CapteT97145">
    <property type="protein sequence ID" value="CapteP97145"/>
    <property type="gene ID" value="CapteG97145"/>
</dbReference>
<accession>R7VA30</accession>
<dbReference type="HOGENOM" id="CLU_2856234_0_0_1"/>
<dbReference type="InterPro" id="IPR043502">
    <property type="entry name" value="DNA/RNA_pol_sf"/>
</dbReference>
<dbReference type="Proteomes" id="UP000014760">
    <property type="component" value="Unassembled WGS sequence"/>
</dbReference>
<dbReference type="SUPFAM" id="SSF56672">
    <property type="entry name" value="DNA/RNA polymerases"/>
    <property type="match status" value="1"/>
</dbReference>
<dbReference type="Gene3D" id="3.30.70.270">
    <property type="match status" value="1"/>
</dbReference>
<name>R7VA30_CAPTE</name>
<sequence>DSYWHVILSEKSSYLCIFHTPWGRKGFLRMPFGISSASKVMQKHNEEAFSDIKLKTFLFRSYYFH</sequence>
<dbReference type="Gene3D" id="3.10.10.10">
    <property type="entry name" value="HIV Type 1 Reverse Transcriptase, subunit A, domain 1"/>
    <property type="match status" value="1"/>
</dbReference>
<evidence type="ECO:0000313" key="1">
    <source>
        <dbReference type="EMBL" id="ELU13171.1"/>
    </source>
</evidence>
<reference evidence="3" key="1">
    <citation type="submission" date="2012-12" db="EMBL/GenBank/DDBJ databases">
        <authorList>
            <person name="Hellsten U."/>
            <person name="Grimwood J."/>
            <person name="Chapman J.A."/>
            <person name="Shapiro H."/>
            <person name="Aerts A."/>
            <person name="Otillar R.P."/>
            <person name="Terry A.Y."/>
            <person name="Boore J.L."/>
            <person name="Simakov O."/>
            <person name="Marletaz F."/>
            <person name="Cho S.-J."/>
            <person name="Edsinger-Gonzales E."/>
            <person name="Havlak P."/>
            <person name="Kuo D.-H."/>
            <person name="Larsson T."/>
            <person name="Lv J."/>
            <person name="Arendt D."/>
            <person name="Savage R."/>
            <person name="Osoegawa K."/>
            <person name="de Jong P."/>
            <person name="Lindberg D.R."/>
            <person name="Seaver E.C."/>
            <person name="Weisblat D.A."/>
            <person name="Putnam N.H."/>
            <person name="Grigoriev I.V."/>
            <person name="Rokhsar D.S."/>
        </authorList>
    </citation>
    <scope>NUCLEOTIDE SEQUENCE</scope>
    <source>
        <strain evidence="3">I ESC-2004</strain>
    </source>
</reference>
<proteinExistence type="predicted"/>
<feature type="non-terminal residue" evidence="1">
    <location>
        <position position="1"/>
    </location>
</feature>
<dbReference type="OrthoDB" id="5982854at2759"/>